<keyword evidence="2" id="KW-1185">Reference proteome</keyword>
<sequence length="208" mass="23165">MGSIEEILERVKRLKIDNADAMAALKDHNDEQLDVVTAKIFSELESVKADMMKEVKAALQGTQKTSANHLTSQLTYYATDFAKTVTVANNLTSTGGHAKMILRNLSAELTSIRKALPVCHNDLCELCGMDLPQCELFEFQRRMSKVCSNFKTDRQLIEMDIDSVCKDVQDFQQMIIGYQSTGDERVRNDEGCADSSSLTSNPKYTPPG</sequence>
<gene>
    <name evidence="1" type="ORF">LTS18_010617</name>
</gene>
<proteinExistence type="predicted"/>
<dbReference type="Proteomes" id="UP001186974">
    <property type="component" value="Unassembled WGS sequence"/>
</dbReference>
<protein>
    <submittedName>
        <fullName evidence="1">Uncharacterized protein</fullName>
    </submittedName>
</protein>
<name>A0ACC3CZN1_9PEZI</name>
<accession>A0ACC3CZN1</accession>
<comment type="caution">
    <text evidence="1">The sequence shown here is derived from an EMBL/GenBank/DDBJ whole genome shotgun (WGS) entry which is preliminary data.</text>
</comment>
<feature type="non-terminal residue" evidence="1">
    <location>
        <position position="208"/>
    </location>
</feature>
<evidence type="ECO:0000313" key="1">
    <source>
        <dbReference type="EMBL" id="KAK3059527.1"/>
    </source>
</evidence>
<evidence type="ECO:0000313" key="2">
    <source>
        <dbReference type="Proteomes" id="UP001186974"/>
    </source>
</evidence>
<organism evidence="1 2">
    <name type="scientific">Coniosporium uncinatum</name>
    <dbReference type="NCBI Taxonomy" id="93489"/>
    <lineage>
        <taxon>Eukaryota</taxon>
        <taxon>Fungi</taxon>
        <taxon>Dikarya</taxon>
        <taxon>Ascomycota</taxon>
        <taxon>Pezizomycotina</taxon>
        <taxon>Dothideomycetes</taxon>
        <taxon>Dothideomycetes incertae sedis</taxon>
        <taxon>Coniosporium</taxon>
    </lineage>
</organism>
<dbReference type="EMBL" id="JAWDJW010009327">
    <property type="protein sequence ID" value="KAK3059527.1"/>
    <property type="molecule type" value="Genomic_DNA"/>
</dbReference>
<reference evidence="1" key="1">
    <citation type="submission" date="2024-09" db="EMBL/GenBank/DDBJ databases">
        <title>Black Yeasts Isolated from many extreme environments.</title>
        <authorList>
            <person name="Coleine C."/>
            <person name="Stajich J.E."/>
            <person name="Selbmann L."/>
        </authorList>
    </citation>
    <scope>NUCLEOTIDE SEQUENCE</scope>
    <source>
        <strain evidence="1">CCFEE 5737</strain>
    </source>
</reference>